<evidence type="ECO:0000256" key="2">
    <source>
        <dbReference type="SAM" id="MobiDB-lite"/>
    </source>
</evidence>
<accession>A0A1C1CYH9</accession>
<gene>
    <name evidence="3" type="ORF">CLCR_10073</name>
</gene>
<dbReference type="AlphaFoldDB" id="A0A1C1CYH9"/>
<feature type="compositionally biased region" description="Low complexity" evidence="2">
    <location>
        <begin position="323"/>
        <end position="333"/>
    </location>
</feature>
<name>A0A1C1CYH9_9EURO</name>
<keyword evidence="4" id="KW-1185">Reference proteome</keyword>
<feature type="region of interest" description="Disordered" evidence="2">
    <location>
        <begin position="149"/>
        <end position="212"/>
    </location>
</feature>
<feature type="region of interest" description="Disordered" evidence="2">
    <location>
        <begin position="229"/>
        <end position="308"/>
    </location>
</feature>
<dbReference type="EMBL" id="LGRB01000008">
    <property type="protein sequence ID" value="OCT53460.1"/>
    <property type="molecule type" value="Genomic_DNA"/>
</dbReference>
<feature type="coiled-coil region" evidence="1">
    <location>
        <begin position="34"/>
        <end position="61"/>
    </location>
</feature>
<comment type="caution">
    <text evidence="3">The sequence shown here is derived from an EMBL/GenBank/DDBJ whole genome shotgun (WGS) entry which is preliminary data.</text>
</comment>
<feature type="region of interest" description="Disordered" evidence="2">
    <location>
        <begin position="322"/>
        <end position="446"/>
    </location>
</feature>
<evidence type="ECO:0000313" key="3">
    <source>
        <dbReference type="EMBL" id="OCT53460.1"/>
    </source>
</evidence>
<dbReference type="VEuPathDB" id="FungiDB:G647_00426"/>
<reference evidence="4" key="1">
    <citation type="submission" date="2015-07" db="EMBL/GenBank/DDBJ databases">
        <authorList>
            <person name="Teixeira M.M."/>
            <person name="Souza R.C."/>
            <person name="Almeida L.G."/>
            <person name="Vicente V.A."/>
            <person name="de Hoog S."/>
            <person name="Bocca A.L."/>
            <person name="de Almeida S.R."/>
            <person name="Vasconcelos A.T."/>
            <person name="Felipe M.S."/>
        </authorList>
    </citation>
    <scope>NUCLEOTIDE SEQUENCE [LARGE SCALE GENOMIC DNA]</scope>
    <source>
        <strain evidence="4">KSF</strain>
    </source>
</reference>
<organism evidence="3 4">
    <name type="scientific">Cladophialophora carrionii</name>
    <dbReference type="NCBI Taxonomy" id="86049"/>
    <lineage>
        <taxon>Eukaryota</taxon>
        <taxon>Fungi</taxon>
        <taxon>Dikarya</taxon>
        <taxon>Ascomycota</taxon>
        <taxon>Pezizomycotina</taxon>
        <taxon>Eurotiomycetes</taxon>
        <taxon>Chaetothyriomycetidae</taxon>
        <taxon>Chaetothyriales</taxon>
        <taxon>Herpotrichiellaceae</taxon>
        <taxon>Cladophialophora</taxon>
    </lineage>
</organism>
<protein>
    <submittedName>
        <fullName evidence="3">Uncharacterized protein</fullName>
    </submittedName>
</protein>
<feature type="compositionally biased region" description="Polar residues" evidence="2">
    <location>
        <begin position="276"/>
        <end position="288"/>
    </location>
</feature>
<proteinExistence type="predicted"/>
<feature type="compositionally biased region" description="Low complexity" evidence="2">
    <location>
        <begin position="402"/>
        <end position="424"/>
    </location>
</feature>
<dbReference type="Proteomes" id="UP000094526">
    <property type="component" value="Unassembled WGS sequence"/>
</dbReference>
<dbReference type="VEuPathDB" id="FungiDB:CLCR_10073"/>
<feature type="compositionally biased region" description="Pro residues" evidence="2">
    <location>
        <begin position="387"/>
        <end position="401"/>
    </location>
</feature>
<feature type="compositionally biased region" description="Basic and acidic residues" evidence="2">
    <location>
        <begin position="335"/>
        <end position="346"/>
    </location>
</feature>
<evidence type="ECO:0000256" key="1">
    <source>
        <dbReference type="SAM" id="Coils"/>
    </source>
</evidence>
<feature type="compositionally biased region" description="Gly residues" evidence="2">
    <location>
        <begin position="429"/>
        <end position="443"/>
    </location>
</feature>
<keyword evidence="1" id="KW-0175">Coiled coil</keyword>
<feature type="compositionally biased region" description="Basic and acidic residues" evidence="2">
    <location>
        <begin position="242"/>
        <end position="262"/>
    </location>
</feature>
<feature type="compositionally biased region" description="Polar residues" evidence="2">
    <location>
        <begin position="87"/>
        <end position="110"/>
    </location>
</feature>
<dbReference type="eggNOG" id="ENOG502RQVH">
    <property type="taxonomic scope" value="Eukaryota"/>
</dbReference>
<feature type="compositionally biased region" description="Polar residues" evidence="2">
    <location>
        <begin position="348"/>
        <end position="364"/>
    </location>
</feature>
<evidence type="ECO:0000313" key="4">
    <source>
        <dbReference type="Proteomes" id="UP000094526"/>
    </source>
</evidence>
<feature type="compositionally biased region" description="Low complexity" evidence="2">
    <location>
        <begin position="264"/>
        <end position="275"/>
    </location>
</feature>
<feature type="region of interest" description="Disordered" evidence="2">
    <location>
        <begin position="73"/>
        <end position="120"/>
    </location>
</feature>
<sequence length="515" mass="54961">MYRNTAQNFGHVKCIPPNALPSPDNTSDSDLEILDALDEKRRQLDEEIARFQAAKEREFREFERELRVKRKGTRIGGHPLSEPPSTKPFTPGPSATTSVLNLLASAQNGAANGRAGPKARRDGYMADKVKKPAPLSGPTLSLEKLNITGETTPPLHSLGTPPTPNLLMRSRSRSPTDPNARPTTPPFSQSEKESTPTSTPTPSKDRSDPFAGVFTPAYLPLLESRDRTALVRSPPIPNSAEEETKRLQLDASRKLHAERQKLESSQSLPPQQVSPTIVTSKRTKSTPVLPSASLPSALRTTSGGGRRRKHVMFQLADLKVVDPSSSYEEGPSPEMEEKNDVMEYRDPGTQSDHGSDAGKQNNGSPGLLGEKEKRRGRGRNGRFVSPIPSPLASPSPSPSPSPALQGSSPRLSPAGSPSPTPSSADETGFSGGLAGADDGGSGVGFFELDEELASPGLRDGNPVETFDLDMEDEVLVNEKASAAQQGLGIIPSVQVGSVPIDIVRPSSSFVGSYGH</sequence>
<dbReference type="OrthoDB" id="5418627at2759"/>